<evidence type="ECO:0000313" key="3">
    <source>
        <dbReference type="EMBL" id="OEV10861.1"/>
    </source>
</evidence>
<proteinExistence type="predicted"/>
<evidence type="ECO:0000313" key="4">
    <source>
        <dbReference type="Proteomes" id="UP000176005"/>
    </source>
</evidence>
<gene>
    <name evidence="3" type="ORF">AN218_15615</name>
</gene>
<feature type="signal peptide" evidence="2">
    <location>
        <begin position="1"/>
        <end position="25"/>
    </location>
</feature>
<evidence type="ECO:0008006" key="5">
    <source>
        <dbReference type="Google" id="ProtNLM"/>
    </source>
</evidence>
<keyword evidence="4" id="KW-1185">Reference proteome</keyword>
<feature type="compositionally biased region" description="Basic and acidic residues" evidence="1">
    <location>
        <begin position="35"/>
        <end position="47"/>
    </location>
</feature>
<feature type="region of interest" description="Disordered" evidence="1">
    <location>
        <begin position="31"/>
        <end position="57"/>
    </location>
</feature>
<dbReference type="PATRIC" id="fig|518642.10.peg.3606"/>
<sequence length="221" mass="22350">MPVCAVRSSALGSAAVLAALGLTLAAGGPGAAADAGKDARDARKDPGKNAPVPGFLAAADLPPHASSGWSAGKVTAGLPDPEPFCAEGALPADGSRYREFHTDLDTDATQVAVVSKNETAAARLAAALRASVAACAADWLRETPGGTASWEDYGGLAAGDGAHVYGVHVSIPESEPNVHLFGVGRDGRTVTLVRWGEMGDLGRAPVADFQRTTRTAVAKLN</sequence>
<comment type="caution">
    <text evidence="3">The sequence shown here is derived from an EMBL/GenBank/DDBJ whole genome shotgun (WGS) entry which is preliminary data.</text>
</comment>
<feature type="chain" id="PRO_5038621979" description="PknH-like extracellular domain-containing protein" evidence="2">
    <location>
        <begin position="26"/>
        <end position="221"/>
    </location>
</feature>
<reference evidence="3 4" key="1">
    <citation type="journal article" date="2016" name="Front. Microbiol.">
        <title>Comparative Genomics Analysis of Streptomyces Species Reveals Their Adaptation to the Marine Environment and Their Diversity at the Genomic Level.</title>
        <authorList>
            <person name="Tian X."/>
            <person name="Zhang Z."/>
            <person name="Yang T."/>
            <person name="Chen M."/>
            <person name="Li J."/>
            <person name="Chen F."/>
            <person name="Yang J."/>
            <person name="Li W."/>
            <person name="Zhang B."/>
            <person name="Zhang Z."/>
            <person name="Wu J."/>
            <person name="Zhang C."/>
            <person name="Long L."/>
            <person name="Xiao J."/>
        </authorList>
    </citation>
    <scope>NUCLEOTIDE SEQUENCE [LARGE SCALE GENOMIC DNA]</scope>
    <source>
        <strain evidence="3 4">SCSIO 10429</strain>
    </source>
</reference>
<dbReference type="RefSeq" id="WP_070017497.1">
    <property type="nucleotide sequence ID" value="NZ_LJGW01000264.1"/>
</dbReference>
<dbReference type="AlphaFoldDB" id="A0A1E7L407"/>
<evidence type="ECO:0000256" key="2">
    <source>
        <dbReference type="SAM" id="SignalP"/>
    </source>
</evidence>
<dbReference type="Proteomes" id="UP000176005">
    <property type="component" value="Unassembled WGS sequence"/>
</dbReference>
<keyword evidence="2" id="KW-0732">Signal</keyword>
<evidence type="ECO:0000256" key="1">
    <source>
        <dbReference type="SAM" id="MobiDB-lite"/>
    </source>
</evidence>
<organism evidence="3 4">
    <name type="scientific">Streptomyces nanshensis</name>
    <dbReference type="NCBI Taxonomy" id="518642"/>
    <lineage>
        <taxon>Bacteria</taxon>
        <taxon>Bacillati</taxon>
        <taxon>Actinomycetota</taxon>
        <taxon>Actinomycetes</taxon>
        <taxon>Kitasatosporales</taxon>
        <taxon>Streptomycetaceae</taxon>
        <taxon>Streptomyces</taxon>
    </lineage>
</organism>
<name>A0A1E7L407_9ACTN</name>
<dbReference type="EMBL" id="LJGW01000264">
    <property type="protein sequence ID" value="OEV10861.1"/>
    <property type="molecule type" value="Genomic_DNA"/>
</dbReference>
<protein>
    <recommendedName>
        <fullName evidence="5">PknH-like extracellular domain-containing protein</fullName>
    </recommendedName>
</protein>
<accession>A0A1E7L407</accession>